<keyword evidence="2" id="KW-0472">Membrane</keyword>
<dbReference type="EMBL" id="BOPO01000024">
    <property type="protein sequence ID" value="GIL26529.1"/>
    <property type="molecule type" value="Genomic_DNA"/>
</dbReference>
<comment type="caution">
    <text evidence="3">The sequence shown here is derived from an EMBL/GenBank/DDBJ whole genome shotgun (WGS) entry which is preliminary data.</text>
</comment>
<feature type="region of interest" description="Disordered" evidence="1">
    <location>
        <begin position="1"/>
        <end position="100"/>
    </location>
</feature>
<keyword evidence="2" id="KW-1133">Transmembrane helix</keyword>
<proteinExistence type="predicted"/>
<keyword evidence="4" id="KW-1185">Reference proteome</keyword>
<reference evidence="4" key="1">
    <citation type="journal article" date="2021" name="Int. J. Syst. Evol. Microbiol.">
        <title>Actinocatenispora comari sp. nov., an endophytic actinomycete isolated from aerial parts of Comarum salesowianum.</title>
        <authorList>
            <person name="Oyunbileg N."/>
            <person name="Iizaka Y."/>
            <person name="Hamada M."/>
            <person name="Davaapurev B.O."/>
            <person name="Fukumoto A."/>
            <person name="Tsetseg B."/>
            <person name="Kato F."/>
            <person name="Tamura T."/>
            <person name="Batkhuu J."/>
            <person name="Anzai Y."/>
        </authorList>
    </citation>
    <scope>NUCLEOTIDE SEQUENCE [LARGE SCALE GENOMIC DNA]</scope>
    <source>
        <strain evidence="4">NUM-2625</strain>
    </source>
</reference>
<evidence type="ECO:0000313" key="3">
    <source>
        <dbReference type="EMBL" id="GIL26529.1"/>
    </source>
</evidence>
<organism evidence="3 4">
    <name type="scientific">Actinocatenispora comari</name>
    <dbReference type="NCBI Taxonomy" id="2807577"/>
    <lineage>
        <taxon>Bacteria</taxon>
        <taxon>Bacillati</taxon>
        <taxon>Actinomycetota</taxon>
        <taxon>Actinomycetes</taxon>
        <taxon>Micromonosporales</taxon>
        <taxon>Micromonosporaceae</taxon>
        <taxon>Actinocatenispora</taxon>
    </lineage>
</organism>
<keyword evidence="2" id="KW-0812">Transmembrane</keyword>
<evidence type="ECO:0000256" key="2">
    <source>
        <dbReference type="SAM" id="Phobius"/>
    </source>
</evidence>
<sequence>MPPAGPTPPGYDPTGAAPPPSMPDPAASGAPSDPVAAWQPDPPAADPTPADPVPGGWTSGGSPPGTAPEAAAPGANPYASRARWADGRVTEGGTPPPAWRRPERIRRRRWPVLVGVAATCVLFLLAGVVVVGLLWTRAATPDATGGDVDHGPLRQSNYHDWHFTLDDVKLDATKTGGRDLHSCTPVEHDRALTAQGCRSGIELDYRTAGDRIRLEQFVLVFDTAAHARRTGRELTGDQLQLRRSKLHPHAEGTMVRQSTGQYLVITVGTAANGADDDRRDTFVHYANADMAAAMIWRD</sequence>
<feature type="transmembrane region" description="Helical" evidence="2">
    <location>
        <begin position="110"/>
        <end position="135"/>
    </location>
</feature>
<evidence type="ECO:0000313" key="4">
    <source>
        <dbReference type="Proteomes" id="UP000614996"/>
    </source>
</evidence>
<dbReference type="AlphaFoldDB" id="A0A8J4EMD6"/>
<gene>
    <name evidence="3" type="ORF">NUM_17830</name>
</gene>
<feature type="compositionally biased region" description="Pro residues" evidence="1">
    <location>
        <begin position="1"/>
        <end position="23"/>
    </location>
</feature>
<feature type="compositionally biased region" description="Low complexity" evidence="1">
    <location>
        <begin position="67"/>
        <end position="80"/>
    </location>
</feature>
<accession>A0A8J4EMD6</accession>
<feature type="compositionally biased region" description="Pro residues" evidence="1">
    <location>
        <begin position="40"/>
        <end position="52"/>
    </location>
</feature>
<feature type="compositionally biased region" description="Low complexity" evidence="1">
    <location>
        <begin position="24"/>
        <end position="39"/>
    </location>
</feature>
<protein>
    <submittedName>
        <fullName evidence="3">Uncharacterized protein</fullName>
    </submittedName>
</protein>
<dbReference type="Proteomes" id="UP000614996">
    <property type="component" value="Unassembled WGS sequence"/>
</dbReference>
<name>A0A8J4EMD6_9ACTN</name>
<evidence type="ECO:0000256" key="1">
    <source>
        <dbReference type="SAM" id="MobiDB-lite"/>
    </source>
</evidence>